<keyword evidence="3" id="KW-1185">Reference proteome</keyword>
<dbReference type="Pfam" id="PF03767">
    <property type="entry name" value="Acid_phosphat_B"/>
    <property type="match status" value="1"/>
</dbReference>
<dbReference type="SUPFAM" id="SSF56784">
    <property type="entry name" value="HAD-like"/>
    <property type="match status" value="1"/>
</dbReference>
<sequence length="311" mass="32754">MDFRAFPIEIRGMKQIMSVAFVALLAACQTAPVQTPADVVPVVAAAAPEPTAGQQWLFGSAEASVVMRQAWATIADYVEAKAAEAPTYGVVLTPDSSPVQPGFLACEGKPLAAVFDADETLIWNLGSMAAFGRMGIGFDPAIWDEWEKTGAGKAVAIPGALEALARIREAGVTVIVNTNRAAENAAGTEATLKAAGIGEFSHGSTLFLRGDAPDGSGKDGRRMMISENYCVIALVGDQLGDIADPFNEKTLSVMDRKVLTEAPAITDLWGNGWFVLPNPVYGPSIRGDFDDIYPEATHWVPSAASELPAAN</sequence>
<name>A0A062USI6_9PROT</name>
<dbReference type="Proteomes" id="UP000027190">
    <property type="component" value="Unassembled WGS sequence"/>
</dbReference>
<gene>
    <name evidence="2" type="ORF">HY30_11870</name>
</gene>
<reference evidence="2 3" key="1">
    <citation type="journal article" date="2014" name="Antonie Van Leeuwenhoek">
        <title>Hyphomonas beringensis sp. nov. and Hyphomonas chukchiensis sp. nov., isolated from surface seawater of the Bering Sea and Chukchi Sea.</title>
        <authorList>
            <person name="Li C."/>
            <person name="Lai Q."/>
            <person name="Li G."/>
            <person name="Dong C."/>
            <person name="Wang J."/>
            <person name="Liao Y."/>
            <person name="Shao Z."/>
        </authorList>
    </citation>
    <scope>NUCLEOTIDE SEQUENCE [LARGE SCALE GENOMIC DNA]</scope>
    <source>
        <strain evidence="2 3">BH-BN04-4</strain>
    </source>
</reference>
<dbReference type="GO" id="GO:0009279">
    <property type="term" value="C:cell outer membrane"/>
    <property type="evidence" value="ECO:0007669"/>
    <property type="project" value="InterPro"/>
</dbReference>
<dbReference type="EMBL" id="AWFG01000002">
    <property type="protein sequence ID" value="KCZ60664.1"/>
    <property type="molecule type" value="Genomic_DNA"/>
</dbReference>
<keyword evidence="1" id="KW-0732">Signal</keyword>
<dbReference type="AlphaFoldDB" id="A0A062USI6"/>
<protein>
    <recommendedName>
        <fullName evidence="4">Acid phosphatase</fullName>
    </recommendedName>
</protein>
<proteinExistence type="predicted"/>
<dbReference type="InterPro" id="IPR006423">
    <property type="entry name" value="Lipo_e_P4"/>
</dbReference>
<dbReference type="InterPro" id="IPR005519">
    <property type="entry name" value="Acid_phosphat_B-like"/>
</dbReference>
<evidence type="ECO:0008006" key="4">
    <source>
        <dbReference type="Google" id="ProtNLM"/>
    </source>
</evidence>
<accession>A0A062USI6</accession>
<dbReference type="InterPro" id="IPR023214">
    <property type="entry name" value="HAD_sf"/>
</dbReference>
<dbReference type="PATRIC" id="fig|1280947.3.peg.704"/>
<dbReference type="PROSITE" id="PS51257">
    <property type="entry name" value="PROKAR_LIPOPROTEIN"/>
    <property type="match status" value="1"/>
</dbReference>
<dbReference type="eggNOG" id="COG2503">
    <property type="taxonomic scope" value="Bacteria"/>
</dbReference>
<evidence type="ECO:0000256" key="1">
    <source>
        <dbReference type="ARBA" id="ARBA00022729"/>
    </source>
</evidence>
<dbReference type="STRING" id="1280947.HY30_11870"/>
<evidence type="ECO:0000313" key="2">
    <source>
        <dbReference type="EMBL" id="KCZ60664.1"/>
    </source>
</evidence>
<dbReference type="PANTHER" id="PTHR31284">
    <property type="entry name" value="ACID PHOSPHATASE-LIKE PROTEIN"/>
    <property type="match status" value="1"/>
</dbReference>
<dbReference type="SFLD" id="SFLDS00003">
    <property type="entry name" value="Haloacid_Dehalogenase"/>
    <property type="match status" value="1"/>
</dbReference>
<comment type="caution">
    <text evidence="2">The sequence shown here is derived from an EMBL/GenBank/DDBJ whole genome shotgun (WGS) entry which is preliminary data.</text>
</comment>
<dbReference type="Gene3D" id="3.40.50.1000">
    <property type="entry name" value="HAD superfamily/HAD-like"/>
    <property type="match status" value="1"/>
</dbReference>
<organism evidence="2 3">
    <name type="scientific">Hyphomonas chukchiensis</name>
    <dbReference type="NCBI Taxonomy" id="1280947"/>
    <lineage>
        <taxon>Bacteria</taxon>
        <taxon>Pseudomonadati</taxon>
        <taxon>Pseudomonadota</taxon>
        <taxon>Alphaproteobacteria</taxon>
        <taxon>Hyphomonadales</taxon>
        <taxon>Hyphomonadaceae</taxon>
        <taxon>Hyphomonas</taxon>
    </lineage>
</organism>
<dbReference type="InterPro" id="IPR036412">
    <property type="entry name" value="HAD-like_sf"/>
</dbReference>
<dbReference type="PANTHER" id="PTHR31284:SF10">
    <property type="entry name" value="ACID PHOSPHATASE-LIKE PROTEIN"/>
    <property type="match status" value="1"/>
</dbReference>
<evidence type="ECO:0000313" key="3">
    <source>
        <dbReference type="Proteomes" id="UP000027190"/>
    </source>
</evidence>
<dbReference type="SFLD" id="SFLDG01125">
    <property type="entry name" value="C1.1:_Acid_Phosphatase_Like"/>
    <property type="match status" value="1"/>
</dbReference>